<dbReference type="SMART" id="SM00382">
    <property type="entry name" value="AAA"/>
    <property type="match status" value="1"/>
</dbReference>
<dbReference type="InterPro" id="IPR017911">
    <property type="entry name" value="MacB-like_ATP-bd"/>
</dbReference>
<evidence type="ECO:0000256" key="4">
    <source>
        <dbReference type="ARBA" id="ARBA00022741"/>
    </source>
</evidence>
<dbReference type="AlphaFoldDB" id="A0A8J2Z6E0"/>
<dbReference type="InterPro" id="IPR003439">
    <property type="entry name" value="ABC_transporter-like_ATP-bd"/>
</dbReference>
<dbReference type="SUPFAM" id="SSF52540">
    <property type="entry name" value="P-loop containing nucleoside triphosphate hydrolases"/>
    <property type="match status" value="1"/>
</dbReference>
<keyword evidence="3 8" id="KW-0997">Cell inner membrane</keyword>
<dbReference type="GO" id="GO:0089705">
    <property type="term" value="P:protein localization to outer membrane"/>
    <property type="evidence" value="ECO:0007669"/>
    <property type="project" value="TreeGrafter"/>
</dbReference>
<dbReference type="GO" id="GO:0005524">
    <property type="term" value="F:ATP binding"/>
    <property type="evidence" value="ECO:0007669"/>
    <property type="project" value="UniProtKB-UniRule"/>
</dbReference>
<dbReference type="Proteomes" id="UP000636949">
    <property type="component" value="Unassembled WGS sequence"/>
</dbReference>
<keyword evidence="5 8" id="KW-0067">ATP-binding</keyword>
<dbReference type="InterPro" id="IPR015854">
    <property type="entry name" value="ABC_transpr_LolD-like"/>
</dbReference>
<evidence type="ECO:0000259" key="9">
    <source>
        <dbReference type="PROSITE" id="PS50893"/>
    </source>
</evidence>
<evidence type="ECO:0000256" key="7">
    <source>
        <dbReference type="ARBA" id="ARBA00023136"/>
    </source>
</evidence>
<dbReference type="GO" id="GO:0016887">
    <property type="term" value="F:ATP hydrolysis activity"/>
    <property type="evidence" value="ECO:0007669"/>
    <property type="project" value="InterPro"/>
</dbReference>
<comment type="similarity">
    <text evidence="8">Belongs to the ABC transporter superfamily. Lipoprotein translocase (TC 3.A.1.125) family.</text>
</comment>
<dbReference type="NCBIfam" id="TIGR02211">
    <property type="entry name" value="LolD_lipo_ex"/>
    <property type="match status" value="1"/>
</dbReference>
<dbReference type="EC" id="7.6.2.-" evidence="8"/>
<dbReference type="EMBL" id="BMJS01000032">
    <property type="protein sequence ID" value="GGG04704.1"/>
    <property type="molecule type" value="Genomic_DNA"/>
</dbReference>
<keyword evidence="2 8" id="KW-1003">Cell membrane</keyword>
<comment type="subcellular location">
    <subcellularLocation>
        <location evidence="8">Cell inner membrane</location>
        <topology evidence="8">Peripheral membrane protein</topology>
    </subcellularLocation>
</comment>
<dbReference type="PANTHER" id="PTHR24220">
    <property type="entry name" value="IMPORT ATP-BINDING PROTEIN"/>
    <property type="match status" value="1"/>
</dbReference>
<dbReference type="GO" id="GO:0022857">
    <property type="term" value="F:transmembrane transporter activity"/>
    <property type="evidence" value="ECO:0007669"/>
    <property type="project" value="TreeGrafter"/>
</dbReference>
<dbReference type="PROSITE" id="PS00211">
    <property type="entry name" value="ABC_TRANSPORTER_1"/>
    <property type="match status" value="1"/>
</dbReference>
<evidence type="ECO:0000256" key="5">
    <source>
        <dbReference type="ARBA" id="ARBA00022840"/>
    </source>
</evidence>
<comment type="caution">
    <text evidence="10">The sequence shown here is derived from an EMBL/GenBank/DDBJ whole genome shotgun (WGS) entry which is preliminary data.</text>
</comment>
<dbReference type="CDD" id="cd03255">
    <property type="entry name" value="ABC_MJ0796_LolCDE_FtsE"/>
    <property type="match status" value="1"/>
</dbReference>
<comment type="subunit">
    <text evidence="8">The complex is composed of two ATP-binding proteins (LolD) and two transmembrane proteins (LolC and LolE).</text>
</comment>
<evidence type="ECO:0000313" key="10">
    <source>
        <dbReference type="EMBL" id="GGG04704.1"/>
    </source>
</evidence>
<reference evidence="10" key="1">
    <citation type="journal article" date="2014" name="Int. J. Syst. Evol. Microbiol.">
        <title>Complete genome sequence of Corynebacterium casei LMG S-19264T (=DSM 44701T), isolated from a smear-ripened cheese.</title>
        <authorList>
            <consortium name="US DOE Joint Genome Institute (JGI-PGF)"/>
            <person name="Walter F."/>
            <person name="Albersmeier A."/>
            <person name="Kalinowski J."/>
            <person name="Ruckert C."/>
        </authorList>
    </citation>
    <scope>NUCLEOTIDE SEQUENCE</scope>
    <source>
        <strain evidence="10">CGMCC 1.15758</strain>
    </source>
</reference>
<proteinExistence type="inferred from homology"/>
<protein>
    <recommendedName>
        <fullName evidence="8">Lipoprotein-releasing system ATP-binding protein LolD</fullName>
        <ecNumber evidence="8">7.6.2.-</ecNumber>
    </recommendedName>
</protein>
<dbReference type="InterPro" id="IPR003593">
    <property type="entry name" value="AAA+_ATPase"/>
</dbReference>
<evidence type="ECO:0000256" key="6">
    <source>
        <dbReference type="ARBA" id="ARBA00022967"/>
    </source>
</evidence>
<name>A0A8J2Z6E0_9GAMM</name>
<evidence type="ECO:0000313" key="11">
    <source>
        <dbReference type="Proteomes" id="UP000636949"/>
    </source>
</evidence>
<dbReference type="PROSITE" id="PS50893">
    <property type="entry name" value="ABC_TRANSPORTER_2"/>
    <property type="match status" value="1"/>
</dbReference>
<gene>
    <name evidence="8 10" type="primary">lolD</name>
    <name evidence="10" type="ORF">GCM10010995_22670</name>
</gene>
<keyword evidence="7 8" id="KW-0472">Membrane</keyword>
<evidence type="ECO:0000256" key="3">
    <source>
        <dbReference type="ARBA" id="ARBA00022519"/>
    </source>
</evidence>
<evidence type="ECO:0000256" key="2">
    <source>
        <dbReference type="ARBA" id="ARBA00022475"/>
    </source>
</evidence>
<keyword evidence="10" id="KW-0449">Lipoprotein</keyword>
<organism evidence="10 11">
    <name type="scientific">Cysteiniphilum litorale</name>
    <dbReference type="NCBI Taxonomy" id="2056700"/>
    <lineage>
        <taxon>Bacteria</taxon>
        <taxon>Pseudomonadati</taxon>
        <taxon>Pseudomonadota</taxon>
        <taxon>Gammaproteobacteria</taxon>
        <taxon>Thiotrichales</taxon>
        <taxon>Fastidiosibacteraceae</taxon>
        <taxon>Cysteiniphilum</taxon>
    </lineage>
</organism>
<dbReference type="FunFam" id="3.40.50.300:FF:000230">
    <property type="entry name" value="Lipoprotein-releasing system ATP-binding protein LolD"/>
    <property type="match status" value="1"/>
</dbReference>
<keyword evidence="6 8" id="KW-1278">Translocase</keyword>
<dbReference type="GO" id="GO:0005886">
    <property type="term" value="C:plasma membrane"/>
    <property type="evidence" value="ECO:0007669"/>
    <property type="project" value="UniProtKB-SubCell"/>
</dbReference>
<evidence type="ECO:0000256" key="8">
    <source>
        <dbReference type="RuleBase" id="RU367068"/>
    </source>
</evidence>
<reference evidence="10" key="2">
    <citation type="submission" date="2020-09" db="EMBL/GenBank/DDBJ databases">
        <authorList>
            <person name="Sun Q."/>
            <person name="Zhou Y."/>
        </authorList>
    </citation>
    <scope>NUCLEOTIDE SEQUENCE</scope>
    <source>
        <strain evidence="10">CGMCC 1.15758</strain>
    </source>
</reference>
<feature type="domain" description="ABC transporter" evidence="9">
    <location>
        <begin position="11"/>
        <end position="230"/>
    </location>
</feature>
<dbReference type="InterPro" id="IPR017871">
    <property type="entry name" value="ABC_transporter-like_CS"/>
</dbReference>
<keyword evidence="4 8" id="KW-0547">Nucleotide-binding</keyword>
<dbReference type="GO" id="GO:0044874">
    <property type="term" value="P:lipoprotein localization to outer membrane"/>
    <property type="evidence" value="ECO:0007669"/>
    <property type="project" value="TreeGrafter"/>
</dbReference>
<dbReference type="Gene3D" id="3.40.50.300">
    <property type="entry name" value="P-loop containing nucleotide triphosphate hydrolases"/>
    <property type="match status" value="1"/>
</dbReference>
<sequence>MSDIQLNQYAIFCEGVDKVYKEGKLETGVLHDIDLHVEYGQKVAILGQSGSGKTTLLNMLAGLDSPTKGQVYLAGKRMDALSANKRALLRNRHLGFIYQFHHLLPEFSALDNVMLPLMMRKDISKAKAHRDAVHMLEAVGLAHRIKHKPGTLSGGERQRVAIARALVTKPSCILADEPTGNLDAENSEKVLQLMHQLSSEFKTAFVVVTHDERFASEMDKVYRLTDGRIE</sequence>
<keyword evidence="1 8" id="KW-0813">Transport</keyword>
<accession>A0A8J2Z6E0</accession>
<dbReference type="PANTHER" id="PTHR24220:SF689">
    <property type="entry name" value="LIPOPROTEIN-RELEASING SYSTEM ATP-BINDING PROTEIN LOLD"/>
    <property type="match status" value="1"/>
</dbReference>
<comment type="function">
    <text evidence="8">Part of the ABC transporter complex LolCDE involved in the translocation of mature outer membrane-directed lipoproteins, from the inner membrane to the periplasmic chaperone, LolA. Responsible for the formation of the LolA-lipoprotein complex in an ATP-dependent manner.</text>
</comment>
<dbReference type="InterPro" id="IPR027417">
    <property type="entry name" value="P-loop_NTPase"/>
</dbReference>
<dbReference type="Pfam" id="PF00005">
    <property type="entry name" value="ABC_tran"/>
    <property type="match status" value="1"/>
</dbReference>
<dbReference type="InterPro" id="IPR011924">
    <property type="entry name" value="LolD_lipo_ATP-bd"/>
</dbReference>
<evidence type="ECO:0000256" key="1">
    <source>
        <dbReference type="ARBA" id="ARBA00022448"/>
    </source>
</evidence>
<keyword evidence="11" id="KW-1185">Reference proteome</keyword>